<accession>A0A4Y2HL10</accession>
<keyword evidence="1" id="KW-0732">Signal</keyword>
<dbReference type="Proteomes" id="UP000499080">
    <property type="component" value="Unassembled WGS sequence"/>
</dbReference>
<reference evidence="2 3" key="1">
    <citation type="journal article" date="2019" name="Sci. Rep.">
        <title>Orb-weaving spider Araneus ventricosus genome elucidates the spidroin gene catalogue.</title>
        <authorList>
            <person name="Kono N."/>
            <person name="Nakamura H."/>
            <person name="Ohtoshi R."/>
            <person name="Moran D.A.P."/>
            <person name="Shinohara A."/>
            <person name="Yoshida Y."/>
            <person name="Fujiwara M."/>
            <person name="Mori M."/>
            <person name="Tomita M."/>
            <person name="Arakawa K."/>
        </authorList>
    </citation>
    <scope>NUCLEOTIDE SEQUENCE [LARGE SCALE GENOMIC DNA]</scope>
</reference>
<comment type="caution">
    <text evidence="2">The sequence shown here is derived from an EMBL/GenBank/DDBJ whole genome shotgun (WGS) entry which is preliminary data.</text>
</comment>
<evidence type="ECO:0000256" key="1">
    <source>
        <dbReference type="SAM" id="SignalP"/>
    </source>
</evidence>
<sequence length="90" mass="9918">MITVCLLVVVTGEMLSCQELLQVLEQMVFAAPRPLSPLCAVAYAKQLLQVFRGEMFNSVDTGLPHTSLQAKDDSHPNVTLKFPPPFVKCD</sequence>
<feature type="signal peptide" evidence="1">
    <location>
        <begin position="1"/>
        <end position="17"/>
    </location>
</feature>
<protein>
    <recommendedName>
        <fullName evidence="4">Secreted protein</fullName>
    </recommendedName>
</protein>
<keyword evidence="3" id="KW-1185">Reference proteome</keyword>
<dbReference type="AlphaFoldDB" id="A0A4Y2HL10"/>
<evidence type="ECO:0008006" key="4">
    <source>
        <dbReference type="Google" id="ProtNLM"/>
    </source>
</evidence>
<evidence type="ECO:0000313" key="3">
    <source>
        <dbReference type="Proteomes" id="UP000499080"/>
    </source>
</evidence>
<feature type="chain" id="PRO_5021469294" description="Secreted protein" evidence="1">
    <location>
        <begin position="18"/>
        <end position="90"/>
    </location>
</feature>
<evidence type="ECO:0000313" key="2">
    <source>
        <dbReference type="EMBL" id="GBM66032.1"/>
    </source>
</evidence>
<proteinExistence type="predicted"/>
<name>A0A4Y2HL10_ARAVE</name>
<dbReference type="EMBL" id="BGPR01002003">
    <property type="protein sequence ID" value="GBM66032.1"/>
    <property type="molecule type" value="Genomic_DNA"/>
</dbReference>
<gene>
    <name evidence="2" type="ORF">AVEN_39587_1</name>
</gene>
<organism evidence="2 3">
    <name type="scientific">Araneus ventricosus</name>
    <name type="common">Orbweaver spider</name>
    <name type="synonym">Epeira ventricosa</name>
    <dbReference type="NCBI Taxonomy" id="182803"/>
    <lineage>
        <taxon>Eukaryota</taxon>
        <taxon>Metazoa</taxon>
        <taxon>Ecdysozoa</taxon>
        <taxon>Arthropoda</taxon>
        <taxon>Chelicerata</taxon>
        <taxon>Arachnida</taxon>
        <taxon>Araneae</taxon>
        <taxon>Araneomorphae</taxon>
        <taxon>Entelegynae</taxon>
        <taxon>Araneoidea</taxon>
        <taxon>Araneidae</taxon>
        <taxon>Araneus</taxon>
    </lineage>
</organism>